<evidence type="ECO:0000313" key="10">
    <source>
        <dbReference type="Proteomes" id="UP000179807"/>
    </source>
</evidence>
<feature type="compositionally biased region" description="Basic and acidic residues" evidence="6">
    <location>
        <begin position="1070"/>
        <end position="1096"/>
    </location>
</feature>
<feature type="transmembrane region" description="Helical" evidence="7">
    <location>
        <begin position="395"/>
        <end position="417"/>
    </location>
</feature>
<dbReference type="InterPro" id="IPR022684">
    <property type="entry name" value="Calpain_cysteine_protease"/>
</dbReference>
<dbReference type="PROSITE" id="PS50203">
    <property type="entry name" value="CALPAIN_CAT"/>
    <property type="match status" value="1"/>
</dbReference>
<dbReference type="Gene3D" id="3.90.70.10">
    <property type="entry name" value="Cysteine proteinases"/>
    <property type="match status" value="1"/>
</dbReference>
<evidence type="ECO:0000313" key="9">
    <source>
        <dbReference type="EMBL" id="OHS99756.1"/>
    </source>
</evidence>
<feature type="transmembrane region" description="Helical" evidence="7">
    <location>
        <begin position="305"/>
        <end position="327"/>
    </location>
</feature>
<dbReference type="SUPFAM" id="SSF54001">
    <property type="entry name" value="Cysteine proteinases"/>
    <property type="match status" value="1"/>
</dbReference>
<feature type="transmembrane region" description="Helical" evidence="7">
    <location>
        <begin position="626"/>
        <end position="648"/>
    </location>
</feature>
<feature type="transmembrane region" description="Helical" evidence="7">
    <location>
        <begin position="719"/>
        <end position="740"/>
    </location>
</feature>
<evidence type="ECO:0000256" key="2">
    <source>
        <dbReference type="ARBA" id="ARBA00022670"/>
    </source>
</evidence>
<feature type="compositionally biased region" description="Polar residues" evidence="6">
    <location>
        <begin position="1172"/>
        <end position="1195"/>
    </location>
</feature>
<dbReference type="PANTHER" id="PTHR10183:SF379">
    <property type="entry name" value="CALPAIN-5"/>
    <property type="match status" value="1"/>
</dbReference>
<sequence length="1715" mass="197491">MNVTIDAGFDQQTFMIIGISFSVPIIAVFIGWVLIMHNYFDWRPFQTAAVRIRTKYKDKETKTKAFIILWWIFFILPFILFIAFGIITAIFVQPRVLGLIVAVCPNCLILFLWICLDFRSCGFKASKYHKIVIGVDIFLVVALSICVALMMEPQSWMAAGYILLWPSLLVFAIGSCLSRRKIDASFCSTEEEQEKFINFYKNYKNDISYDHENIKTNLNSNEKNDGNKSVNNNDNKSETDKQWITGDDKLNHLWLIAISFISIITNGAFALLFRNKATYGTAIASFLVDLLLINYQITSPTTFQFFSILFLSYIVKAVAVTFSARFWFTGHGFLYLIIGSFMLIQFLKGFWSVARKYNKFNLVHTMQEDEEPIDQIVAQLRLLSPDHKITKLSEFLVSCICWVVITAAILVDLFLIWNDDFEMLPLNMTQRDAVIGLIVLSICFSICSTATIYLKFDKGEMHWLSGILYVASSITFLLFTVLWKGINDSIYIKCIAFPAFMFVFSLAGLIIILKSINFSFVTPEEELAKAIKTFKLTNVENTLIVFTVMTFISFVCIVAIPAVFCPYRLVGFIIMSFIMMITSFIMFCIAHFNLKNFMGFPFVMLMTTIVTDFAFGGSIIASFGMIIGLSVLLLSITVECFVFSFIWVKKNNWTLELAQLLIIVIPSGLVFVVAFIAIFIIDEKFFAVVIAFIFAFLCFGVAMLYFLQIQNWEWGRNATICLACLIISCAAIIVFIVIFLKSTFTILSTILCVVYIISILSVFSYIVANTNTDILVLSSFFFPIMRYYGQVLSDLWFFNVSYILTFCSAWIWGLFASVFFFAPQFGAMATSGSIVILSFLTLALIFRLDSRTMESLDYSPDEVVETTLKLVSDSFHIKMKELKDDELYENDFTNYKKRLDYMSNKDLNFVRFVMACKGQLYINAEVAFYYDRLVLIDYFTGINERCDFLSREIDWNFSERRQIFELYEMLQFKNKSIKDAAQEQDRKTEENENKRMYFNLFDDSKIKKEQDNSQNKDNNNNQNKDQDNNPTKIDSIENNNKNEPISNMEQENEKIINKIMNEKAENDKIETEIKNENGDNKEIEYNSAKKEKESGRKTPPNSLKPKRSPKRRKSHKRSENNDIESHVSQTPIQSPEKPKIQSNAQEQKHSKQQEDPLPPPQKYHFQLRPQPILSNNTNENDKSASSNYGSSLTNMRPSVSGGINLDSIPEFDYIHNNNRRRFMSEIRQEQRDENDFRRIDNISYDYKRYSEKYRSFINRYKVDGFRFTDPDFSPILPIPEDSQLYGNSTFWQYIDMNVKNPMLPKNFSSRDQIMSSFEEGNKIEDSYLVASIMAISINEEVLKKLFEFNIDDNSTGIQCVRFNMMGRIVPVTVDTKIPYNLSNIPLFIRPTSYQQENSTWFAPIIEKAYAKCVGSFSAISCGNSHTMLYHLTGGYPISVNLNYLEWQEKAQNGQLWRSLIEWNKDGFICATSISGKDNEENSHGIPFGKTFVVVKVVSAGGNKLLRLKSTNSEFDWKGDWSNEDNKNWDNRIKSFLKYTSNRDGFFWLSYKDFILNFSRIGVCVLPNKHWHKYSIECALFGGDPNDGCGPMSEDGALSLPQWTIRFHKPTKVRIMVERSGAKVECAVYLAKGNGQKIDRLYVGDPYNIINIPLSTSLISEEWQIDDFKEPWTLLICREKSAENLDSLFIVNLFTNPQIDPPELLTATDEQSEGSL</sequence>
<reference evidence="9" key="1">
    <citation type="submission" date="2016-10" db="EMBL/GenBank/DDBJ databases">
        <authorList>
            <person name="Benchimol M."/>
            <person name="Almeida L.G."/>
            <person name="Vasconcelos A.T."/>
            <person name="Perreira-Neves A."/>
            <person name="Rosa I.A."/>
            <person name="Tasca T."/>
            <person name="Bogo M.R."/>
            <person name="de Souza W."/>
        </authorList>
    </citation>
    <scope>NUCLEOTIDE SEQUENCE [LARGE SCALE GENOMIC DNA]</scope>
    <source>
        <strain evidence="9">K</strain>
    </source>
</reference>
<feature type="domain" description="Calpain catalytic" evidence="8">
    <location>
        <begin position="1266"/>
        <end position="1566"/>
    </location>
</feature>
<feature type="transmembrane region" description="Helical" evidence="7">
    <location>
        <begin position="128"/>
        <end position="150"/>
    </location>
</feature>
<feature type="region of interest" description="Disordered" evidence="6">
    <location>
        <begin position="218"/>
        <end position="241"/>
    </location>
</feature>
<dbReference type="Pfam" id="PF00648">
    <property type="entry name" value="Peptidase_C2"/>
    <property type="match status" value="1"/>
</dbReference>
<keyword evidence="4" id="KW-0788">Thiol protease</keyword>
<feature type="region of interest" description="Disordered" evidence="6">
    <location>
        <begin position="1007"/>
        <end position="1050"/>
    </location>
</feature>
<dbReference type="EMBL" id="MLAK01000989">
    <property type="protein sequence ID" value="OHS99756.1"/>
    <property type="molecule type" value="Genomic_DNA"/>
</dbReference>
<feature type="compositionally biased region" description="Basic residues" evidence="6">
    <location>
        <begin position="1104"/>
        <end position="1116"/>
    </location>
</feature>
<evidence type="ECO:0000256" key="3">
    <source>
        <dbReference type="ARBA" id="ARBA00022801"/>
    </source>
</evidence>
<evidence type="ECO:0000256" key="5">
    <source>
        <dbReference type="PROSITE-ProRule" id="PRU00239"/>
    </source>
</evidence>
<dbReference type="OrthoDB" id="424753at2759"/>
<feature type="transmembrane region" description="Helical" evidence="7">
    <location>
        <begin position="96"/>
        <end position="116"/>
    </location>
</feature>
<feature type="transmembrane region" description="Helical" evidence="7">
    <location>
        <begin position="65"/>
        <end position="90"/>
    </location>
</feature>
<feature type="transmembrane region" description="Helical" evidence="7">
    <location>
        <begin position="570"/>
        <end position="590"/>
    </location>
</feature>
<evidence type="ECO:0000256" key="1">
    <source>
        <dbReference type="ARBA" id="ARBA00007623"/>
    </source>
</evidence>
<dbReference type="Proteomes" id="UP000179807">
    <property type="component" value="Unassembled WGS sequence"/>
</dbReference>
<evidence type="ECO:0000256" key="4">
    <source>
        <dbReference type="ARBA" id="ARBA00022807"/>
    </source>
</evidence>
<dbReference type="GO" id="GO:0006508">
    <property type="term" value="P:proteolysis"/>
    <property type="evidence" value="ECO:0007669"/>
    <property type="project" value="UniProtKB-KW"/>
</dbReference>
<feature type="compositionally biased region" description="Low complexity" evidence="6">
    <location>
        <begin position="1012"/>
        <end position="1023"/>
    </location>
</feature>
<dbReference type="PANTHER" id="PTHR10183">
    <property type="entry name" value="CALPAIN"/>
    <property type="match status" value="1"/>
</dbReference>
<feature type="transmembrane region" description="Helical" evidence="7">
    <location>
        <begin position="687"/>
        <end position="707"/>
    </location>
</feature>
<feature type="transmembrane region" description="Helical" evidence="7">
    <location>
        <begin position="253"/>
        <end position="273"/>
    </location>
</feature>
<dbReference type="VEuPathDB" id="TrichDB:TRFO_33753"/>
<feature type="transmembrane region" description="Helical" evidence="7">
    <location>
        <begin position="433"/>
        <end position="454"/>
    </location>
</feature>
<proteinExistence type="inferred from homology"/>
<feature type="transmembrane region" description="Helical" evidence="7">
    <location>
        <begin position="660"/>
        <end position="681"/>
    </location>
</feature>
<dbReference type="PRINTS" id="PR00704">
    <property type="entry name" value="CALPAIN"/>
</dbReference>
<feature type="transmembrane region" description="Helical" evidence="7">
    <location>
        <begin position="542"/>
        <end position="564"/>
    </location>
</feature>
<evidence type="ECO:0000259" key="8">
    <source>
        <dbReference type="PROSITE" id="PS50203"/>
    </source>
</evidence>
<keyword evidence="2" id="KW-0645">Protease</keyword>
<evidence type="ECO:0000256" key="7">
    <source>
        <dbReference type="SAM" id="Phobius"/>
    </source>
</evidence>
<feature type="region of interest" description="Disordered" evidence="6">
    <location>
        <begin position="1070"/>
        <end position="1195"/>
    </location>
</feature>
<feature type="transmembrane region" description="Helical" evidence="7">
    <location>
        <begin position="602"/>
        <end position="620"/>
    </location>
</feature>
<feature type="transmembrane region" description="Helical" evidence="7">
    <location>
        <begin position="279"/>
        <end position="298"/>
    </location>
</feature>
<keyword evidence="7" id="KW-0472">Membrane</keyword>
<feature type="transmembrane region" description="Helical" evidence="7">
    <location>
        <begin position="746"/>
        <end position="767"/>
    </location>
</feature>
<comment type="caution">
    <text evidence="5">Lacks conserved residue(s) required for the propagation of feature annotation.</text>
</comment>
<dbReference type="GeneID" id="94843961"/>
<feature type="transmembrane region" description="Helical" evidence="7">
    <location>
        <begin position="333"/>
        <end position="351"/>
    </location>
</feature>
<feature type="transmembrane region" description="Helical" evidence="7">
    <location>
        <begin position="466"/>
        <end position="484"/>
    </location>
</feature>
<keyword evidence="10" id="KW-1185">Reference proteome</keyword>
<dbReference type="GO" id="GO:0004198">
    <property type="term" value="F:calcium-dependent cysteine-type endopeptidase activity"/>
    <property type="evidence" value="ECO:0007669"/>
    <property type="project" value="InterPro"/>
</dbReference>
<dbReference type="RefSeq" id="XP_068352893.1">
    <property type="nucleotide sequence ID" value="XM_068509257.1"/>
</dbReference>
<dbReference type="InterPro" id="IPR038765">
    <property type="entry name" value="Papain-like_cys_pep_sf"/>
</dbReference>
<feature type="transmembrane region" description="Helical" evidence="7">
    <location>
        <begin position="828"/>
        <end position="846"/>
    </location>
</feature>
<feature type="compositionally biased region" description="Polar residues" evidence="6">
    <location>
        <begin position="1030"/>
        <end position="1049"/>
    </location>
</feature>
<dbReference type="InterPro" id="IPR001300">
    <property type="entry name" value="Peptidase_C2_calpain_cat"/>
</dbReference>
<name>A0A1J4JR60_9EUKA</name>
<keyword evidence="7" id="KW-0812">Transmembrane</keyword>
<keyword evidence="7" id="KW-1133">Transmembrane helix</keyword>
<organism evidence="9 10">
    <name type="scientific">Tritrichomonas foetus</name>
    <dbReference type="NCBI Taxonomy" id="1144522"/>
    <lineage>
        <taxon>Eukaryota</taxon>
        <taxon>Metamonada</taxon>
        <taxon>Parabasalia</taxon>
        <taxon>Tritrichomonadida</taxon>
        <taxon>Tritrichomonadidae</taxon>
        <taxon>Tritrichomonas</taxon>
    </lineage>
</organism>
<feature type="transmembrane region" description="Helical" evidence="7">
    <location>
        <begin position="156"/>
        <end position="177"/>
    </location>
</feature>
<protein>
    <recommendedName>
        <fullName evidence="8">Calpain catalytic domain-containing protein</fullName>
    </recommendedName>
</protein>
<keyword evidence="3" id="KW-0378">Hydrolase</keyword>
<feature type="transmembrane region" description="Helical" evidence="7">
    <location>
        <begin position="490"/>
        <end position="513"/>
    </location>
</feature>
<gene>
    <name evidence="9" type="ORF">TRFO_33753</name>
</gene>
<accession>A0A1J4JR60</accession>
<comment type="similarity">
    <text evidence="1">Belongs to the peptidase C2 family.</text>
</comment>
<evidence type="ECO:0000256" key="6">
    <source>
        <dbReference type="SAM" id="MobiDB-lite"/>
    </source>
</evidence>
<feature type="transmembrane region" description="Helical" evidence="7">
    <location>
        <begin position="12"/>
        <end position="35"/>
    </location>
</feature>
<dbReference type="SMART" id="SM00230">
    <property type="entry name" value="CysPc"/>
    <property type="match status" value="1"/>
</dbReference>
<feature type="transmembrane region" description="Helical" evidence="7">
    <location>
        <begin position="795"/>
        <end position="821"/>
    </location>
</feature>
<comment type="caution">
    <text evidence="9">The sequence shown here is derived from an EMBL/GenBank/DDBJ whole genome shotgun (WGS) entry which is preliminary data.</text>
</comment>